<sequence length="228" mass="25211">MESGVIATVDGPRSLEEFHDSVPLDNDAPFAESERCIEIRSELTLESGKPIYQGRAAIEELSEQEVSEISSDGTVSSSTTVNKETKYTEFLFVPDSFIAVENSAGTFLFQLLNVKTDHSVTPTNIDLNGYLLDHDDALVWKLGFKDRGANAENGVLHGHDLLEDQEVGGVLGQTEKNQIGIEHSFDSESVKVFLTESGYIDVYQPSSYDSKEFVNYILDEVIDFTVSK</sequence>
<dbReference type="GeneID" id="39861801"/>
<keyword evidence="2" id="KW-1185">Reference proteome</keyword>
<dbReference type="EMBL" id="CP101873">
    <property type="protein sequence ID" value="WMT09796.1"/>
    <property type="molecule type" value="Genomic_DNA"/>
</dbReference>
<evidence type="ECO:0000313" key="2">
    <source>
        <dbReference type="Proteomes" id="UP001224926"/>
    </source>
</evidence>
<dbReference type="AlphaFoldDB" id="A0AAF0T0P2"/>
<name>A0AAF0T0P2_9EURY</name>
<accession>A0AAF0T0P2</accession>
<dbReference type="Proteomes" id="UP001224926">
    <property type="component" value="Chromosome"/>
</dbReference>
<organism evidence="1 2">
    <name type="scientific">Natrinema thermotolerans</name>
    <dbReference type="NCBI Taxonomy" id="121872"/>
    <lineage>
        <taxon>Archaea</taxon>
        <taxon>Methanobacteriati</taxon>
        <taxon>Methanobacteriota</taxon>
        <taxon>Stenosarchaea group</taxon>
        <taxon>Halobacteria</taxon>
        <taxon>Halobacteriales</taxon>
        <taxon>Natrialbaceae</taxon>
        <taxon>Natrinema</taxon>
    </lineage>
</organism>
<proteinExistence type="predicted"/>
<gene>
    <name evidence="1" type="ORF">NP511_09240</name>
</gene>
<evidence type="ECO:0000313" key="1">
    <source>
        <dbReference type="EMBL" id="WMT09796.1"/>
    </source>
</evidence>
<protein>
    <submittedName>
        <fullName evidence="1">Uncharacterized protein</fullName>
    </submittedName>
</protein>
<dbReference type="RefSeq" id="WP_136396873.1">
    <property type="nucleotide sequence ID" value="NZ_CP101873.1"/>
</dbReference>
<reference evidence="1 2" key="1">
    <citation type="submission" date="2022-07" db="EMBL/GenBank/DDBJ databases">
        <title>Two temperate virus in Haloterrigena jeotgali A29.</title>
        <authorList>
            <person name="Deng X."/>
        </authorList>
    </citation>
    <scope>NUCLEOTIDE SEQUENCE [LARGE SCALE GENOMIC DNA]</scope>
    <source>
        <strain evidence="1 2">A29</strain>
    </source>
</reference>